<dbReference type="GO" id="GO:0051539">
    <property type="term" value="F:4 iron, 4 sulfur cluster binding"/>
    <property type="evidence" value="ECO:0007669"/>
    <property type="project" value="UniProtKB-KW"/>
</dbReference>
<organism evidence="6 7">
    <name type="scientific">Loigolactobacillus rennini DSM 20253</name>
    <dbReference type="NCBI Taxonomy" id="1423796"/>
    <lineage>
        <taxon>Bacteria</taxon>
        <taxon>Bacillati</taxon>
        <taxon>Bacillota</taxon>
        <taxon>Bacilli</taxon>
        <taxon>Lactobacillales</taxon>
        <taxon>Lactobacillaceae</taxon>
        <taxon>Loigolactobacillus</taxon>
    </lineage>
</organism>
<dbReference type="AlphaFoldDB" id="A0A0R2CN23"/>
<comment type="caution">
    <text evidence="6">The sequence shown here is derived from an EMBL/GenBank/DDBJ whole genome shotgun (WGS) entry which is preliminary data.</text>
</comment>
<dbReference type="RefSeq" id="WP_057874828.1">
    <property type="nucleotide sequence ID" value="NZ_AYYI01000103.1"/>
</dbReference>
<evidence type="ECO:0000313" key="7">
    <source>
        <dbReference type="Proteomes" id="UP000051638"/>
    </source>
</evidence>
<keyword evidence="7" id="KW-1185">Reference proteome</keyword>
<sequence>MQLTIRQLYDTMYQTMGPQGWWPADSKWEIILGAILVQNTNWRNVVPALDQLKQQTAFSPQRLHGLTADQLAPLIHSSGFYRNKSKAIAAVFNWLAQYNYDLTHIKTKLGSKLRPALLNIRGIGAETADVFLVYVFDVPIFIADSYARRLFNCLGITSTTYQQLARQVKLPADFSAAEAQEFHGLIDEFGKRYLQSANAWQTSFLAQQHATIKLTPITT</sequence>
<dbReference type="Gene3D" id="1.10.340.30">
    <property type="entry name" value="Hypothetical protein, domain 2"/>
    <property type="match status" value="1"/>
</dbReference>
<dbReference type="CDD" id="cd00056">
    <property type="entry name" value="ENDO3c"/>
    <property type="match status" value="1"/>
</dbReference>
<reference evidence="6 7" key="1">
    <citation type="journal article" date="2015" name="Genome Announc.">
        <title>Expanding the biotechnology potential of lactobacilli through comparative genomics of 213 strains and associated genera.</title>
        <authorList>
            <person name="Sun Z."/>
            <person name="Harris H.M."/>
            <person name="McCann A."/>
            <person name="Guo C."/>
            <person name="Argimon S."/>
            <person name="Zhang W."/>
            <person name="Yang X."/>
            <person name="Jeffery I.B."/>
            <person name="Cooney J.C."/>
            <person name="Kagawa T.F."/>
            <person name="Liu W."/>
            <person name="Song Y."/>
            <person name="Salvetti E."/>
            <person name="Wrobel A."/>
            <person name="Rasinkangas P."/>
            <person name="Parkhill J."/>
            <person name="Rea M.C."/>
            <person name="O'Sullivan O."/>
            <person name="Ritari J."/>
            <person name="Douillard F.P."/>
            <person name="Paul Ross R."/>
            <person name="Yang R."/>
            <person name="Briner A.E."/>
            <person name="Felis G.E."/>
            <person name="de Vos W.M."/>
            <person name="Barrangou R."/>
            <person name="Klaenhammer T.R."/>
            <person name="Caufield P.W."/>
            <person name="Cui Y."/>
            <person name="Zhang H."/>
            <person name="O'Toole P.W."/>
        </authorList>
    </citation>
    <scope>NUCLEOTIDE SEQUENCE [LARGE SCALE GENOMIC DNA]</scope>
    <source>
        <strain evidence="6 7">DSM 20253</strain>
    </source>
</reference>
<feature type="domain" description="HhH-GPD" evidence="5">
    <location>
        <begin position="36"/>
        <end position="192"/>
    </location>
</feature>
<dbReference type="GO" id="GO:0006284">
    <property type="term" value="P:base-excision repair"/>
    <property type="evidence" value="ECO:0007669"/>
    <property type="project" value="InterPro"/>
</dbReference>
<evidence type="ECO:0000256" key="3">
    <source>
        <dbReference type="ARBA" id="ARBA00023004"/>
    </source>
</evidence>
<keyword evidence="1" id="KW-0004">4Fe-4S</keyword>
<dbReference type="SUPFAM" id="SSF48150">
    <property type="entry name" value="DNA-glycosylase"/>
    <property type="match status" value="1"/>
</dbReference>
<keyword evidence="4" id="KW-0411">Iron-sulfur</keyword>
<gene>
    <name evidence="6" type="ORF">FC24_GL000713</name>
</gene>
<dbReference type="PANTHER" id="PTHR10359">
    <property type="entry name" value="A/G-SPECIFIC ADENINE GLYCOSYLASE/ENDONUCLEASE III"/>
    <property type="match status" value="1"/>
</dbReference>
<dbReference type="PIRSF" id="PIRSF001435">
    <property type="entry name" value="Nth"/>
    <property type="match status" value="1"/>
</dbReference>
<dbReference type="STRING" id="1423796.FC24_GL000713"/>
<protein>
    <recommendedName>
        <fullName evidence="5">HhH-GPD domain-containing protein</fullName>
    </recommendedName>
</protein>
<evidence type="ECO:0000256" key="4">
    <source>
        <dbReference type="ARBA" id="ARBA00023014"/>
    </source>
</evidence>
<name>A0A0R2CN23_9LACO</name>
<evidence type="ECO:0000256" key="1">
    <source>
        <dbReference type="ARBA" id="ARBA00022485"/>
    </source>
</evidence>
<dbReference type="PANTHER" id="PTHR10359:SF19">
    <property type="entry name" value="DNA REPAIR GLYCOSYLASE MJ1434-RELATED"/>
    <property type="match status" value="1"/>
</dbReference>
<dbReference type="InterPro" id="IPR011257">
    <property type="entry name" value="DNA_glycosylase"/>
</dbReference>
<dbReference type="PATRIC" id="fig|1423796.3.peg.731"/>
<keyword evidence="2" id="KW-0479">Metal-binding</keyword>
<dbReference type="GO" id="GO:0046872">
    <property type="term" value="F:metal ion binding"/>
    <property type="evidence" value="ECO:0007669"/>
    <property type="project" value="UniProtKB-KW"/>
</dbReference>
<dbReference type="OrthoDB" id="9802365at2"/>
<dbReference type="Proteomes" id="UP000051638">
    <property type="component" value="Unassembled WGS sequence"/>
</dbReference>
<dbReference type="EMBL" id="AYYI01000103">
    <property type="protein sequence ID" value="KRM93021.1"/>
    <property type="molecule type" value="Genomic_DNA"/>
</dbReference>
<dbReference type="InterPro" id="IPR003265">
    <property type="entry name" value="HhH-GPD_domain"/>
</dbReference>
<keyword evidence="3" id="KW-0408">Iron</keyword>
<dbReference type="Pfam" id="PF00730">
    <property type="entry name" value="HhH-GPD"/>
    <property type="match status" value="1"/>
</dbReference>
<dbReference type="SMART" id="SM00478">
    <property type="entry name" value="ENDO3c"/>
    <property type="match status" value="1"/>
</dbReference>
<evidence type="ECO:0000256" key="2">
    <source>
        <dbReference type="ARBA" id="ARBA00022723"/>
    </source>
</evidence>
<accession>A0A0R2CN23</accession>
<evidence type="ECO:0000259" key="5">
    <source>
        <dbReference type="SMART" id="SM00478"/>
    </source>
</evidence>
<dbReference type="GO" id="GO:0003824">
    <property type="term" value="F:catalytic activity"/>
    <property type="evidence" value="ECO:0007669"/>
    <property type="project" value="InterPro"/>
</dbReference>
<proteinExistence type="predicted"/>
<evidence type="ECO:0000313" key="6">
    <source>
        <dbReference type="EMBL" id="KRM93021.1"/>
    </source>
</evidence>